<keyword evidence="4" id="KW-1185">Reference proteome</keyword>
<dbReference type="RefSeq" id="WP_114583924.1">
    <property type="nucleotide sequence ID" value="NZ_QPMH01000043.1"/>
</dbReference>
<dbReference type="InterPro" id="IPR052515">
    <property type="entry name" value="Gfo/Idh/MocA_Oxidoreductase"/>
</dbReference>
<dbReference type="Gene3D" id="3.30.360.10">
    <property type="entry name" value="Dihydrodipicolinate Reductase, domain 2"/>
    <property type="match status" value="1"/>
</dbReference>
<evidence type="ECO:0000313" key="4">
    <source>
        <dbReference type="Proteomes" id="UP000253941"/>
    </source>
</evidence>
<dbReference type="PANTHER" id="PTHR43249:SF1">
    <property type="entry name" value="D-GLUCOSIDE 3-DEHYDROGENASE"/>
    <property type="match status" value="1"/>
</dbReference>
<name>A0A369T7I2_9PROT</name>
<sequence>MRVAIIGCGKQAPKHIAGYRAAGVDIEPVLADLDEARARALAQAEQAEWSGDPKTLIGDRSIEAVHICTPTASHYNLIVTALEAGKHVFCEKPLCQTVGEAHNLAIRAGAKGLVGAVGYIYRFVPAFEWLHGLLNLEDGAPLGRPYFGIFRIGGRGSHQPWKHSVSGGGGARNEMMVHMLDLVLWCFGDLRNIQVLREGLLRPRRTIQGHSIAADAEDLVVLSATTSGGAELLLEADLLTPAFSQFAEVEGDNGSFFGSIQPHLPSFVFLERAVGELHAGRNELKHGGQSPFARQMAAFAEAVRRGPTGNLATFESSVALMETVSRLTGAVSGED</sequence>
<protein>
    <submittedName>
        <fullName evidence="3">Gfo/Idh/MocA family oxidoreductase</fullName>
    </submittedName>
</protein>
<dbReference type="AlphaFoldDB" id="A0A369T7I2"/>
<dbReference type="Proteomes" id="UP000253941">
    <property type="component" value="Unassembled WGS sequence"/>
</dbReference>
<dbReference type="GO" id="GO:0000166">
    <property type="term" value="F:nucleotide binding"/>
    <property type="evidence" value="ECO:0007669"/>
    <property type="project" value="InterPro"/>
</dbReference>
<dbReference type="InterPro" id="IPR000683">
    <property type="entry name" value="Gfo/Idh/MocA-like_OxRdtase_N"/>
</dbReference>
<evidence type="ECO:0000259" key="2">
    <source>
        <dbReference type="Pfam" id="PF22725"/>
    </source>
</evidence>
<dbReference type="PANTHER" id="PTHR43249">
    <property type="entry name" value="UDP-N-ACETYL-2-AMINO-2-DEOXY-D-GLUCURONATE OXIDASE"/>
    <property type="match status" value="1"/>
</dbReference>
<accession>A0A369T7I2</accession>
<dbReference type="SUPFAM" id="SSF51735">
    <property type="entry name" value="NAD(P)-binding Rossmann-fold domains"/>
    <property type="match status" value="1"/>
</dbReference>
<reference evidence="3 4" key="1">
    <citation type="submission" date="2018-07" db="EMBL/GenBank/DDBJ databases">
        <title>Venubactetium sediminum gen. nov., sp. nov., isolated from a marine solar saltern.</title>
        <authorList>
            <person name="Wang S."/>
        </authorList>
    </citation>
    <scope>NUCLEOTIDE SEQUENCE [LARGE SCALE GENOMIC DNA]</scope>
    <source>
        <strain evidence="3 4">WD2A32</strain>
    </source>
</reference>
<dbReference type="InterPro" id="IPR036291">
    <property type="entry name" value="NAD(P)-bd_dom_sf"/>
</dbReference>
<evidence type="ECO:0000313" key="3">
    <source>
        <dbReference type="EMBL" id="RDD60137.1"/>
    </source>
</evidence>
<evidence type="ECO:0000259" key="1">
    <source>
        <dbReference type="Pfam" id="PF01408"/>
    </source>
</evidence>
<feature type="domain" description="Gfo/Idh/MocA-like oxidoreductase N-terminal" evidence="1">
    <location>
        <begin position="1"/>
        <end position="119"/>
    </location>
</feature>
<dbReference type="Pfam" id="PF22725">
    <property type="entry name" value="GFO_IDH_MocA_C3"/>
    <property type="match status" value="1"/>
</dbReference>
<comment type="caution">
    <text evidence="3">The sequence shown here is derived from an EMBL/GenBank/DDBJ whole genome shotgun (WGS) entry which is preliminary data.</text>
</comment>
<dbReference type="InterPro" id="IPR055170">
    <property type="entry name" value="GFO_IDH_MocA-like_dom"/>
</dbReference>
<dbReference type="SUPFAM" id="SSF55347">
    <property type="entry name" value="Glyceraldehyde-3-phosphate dehydrogenase-like, C-terminal domain"/>
    <property type="match status" value="1"/>
</dbReference>
<dbReference type="Pfam" id="PF01408">
    <property type="entry name" value="GFO_IDH_MocA"/>
    <property type="match status" value="1"/>
</dbReference>
<dbReference type="EMBL" id="QPMH01000043">
    <property type="protein sequence ID" value="RDD60137.1"/>
    <property type="molecule type" value="Genomic_DNA"/>
</dbReference>
<gene>
    <name evidence="3" type="ORF">DRB17_19665</name>
</gene>
<organism evidence="3 4">
    <name type="scientific">Ferruginivarius sediminum</name>
    <dbReference type="NCBI Taxonomy" id="2661937"/>
    <lineage>
        <taxon>Bacteria</taxon>
        <taxon>Pseudomonadati</taxon>
        <taxon>Pseudomonadota</taxon>
        <taxon>Alphaproteobacteria</taxon>
        <taxon>Rhodospirillales</taxon>
        <taxon>Rhodospirillaceae</taxon>
        <taxon>Ferruginivarius</taxon>
    </lineage>
</organism>
<feature type="domain" description="GFO/IDH/MocA-like oxidoreductase" evidence="2">
    <location>
        <begin position="142"/>
        <end position="256"/>
    </location>
</feature>
<dbReference type="Gene3D" id="3.40.50.720">
    <property type="entry name" value="NAD(P)-binding Rossmann-like Domain"/>
    <property type="match status" value="1"/>
</dbReference>
<proteinExistence type="predicted"/>